<evidence type="ECO:0000259" key="1">
    <source>
        <dbReference type="Pfam" id="PF13524"/>
    </source>
</evidence>
<accession>A0A6L5XKG4</accession>
<dbReference type="Pfam" id="PF13524">
    <property type="entry name" value="Glyco_trans_1_2"/>
    <property type="match status" value="1"/>
</dbReference>
<evidence type="ECO:0000313" key="3">
    <source>
        <dbReference type="Proteomes" id="UP000477488"/>
    </source>
</evidence>
<sequence length="563" mass="64097">MNILLVDCNFGEMPGHTVRRVNLKGEGGLVPVRRLLRGPDASGEKFRPDLLVQMEHLARRIFLSGLEELDCPKIFWALDSHLNLFWQRWYGRLFDLVLTPHPNLFNSLPAAWRLRNDARPFAMPGFGRAWRSHAQRRQTAAFVGVIDQNRPRRSRFAQFLQQRHHVDARPLSFQAMLDLYDDTRILPNESICREFNFRIMEGASCGCCVLTEDIGEDLHAHFEPGKEVLTYRHALELDELLSFFSVRPALTEKIGQAAQRRVQMNHLPEHRASELIRIFRSFSARTCAPGESERIFALACVQWARGNPAYRKHLPSLAALLERQDIHHDVTAMRLRLLLESGRMEDARNLLSEILAPESCGPDFSPDAEASLDIHTVCAVAALRLGDLPAFQACWRRQHGKKTELPAPANLFQGCLAWADMLARAGRLCQPGFQFDPARDCPESALEMFLMAEQWIPDEENRRLWVRKMTECCDKTPLLSLAVNCNARRSLDAPEDWRASLDYALACLRSFRLEEGLAEVEAAYGLARNAGQEAEFRLAADRQGIRCTRFTTPTGPRSFPTFS</sequence>
<dbReference type="InterPro" id="IPR055259">
    <property type="entry name" value="YkvP/CgeB_Glyco_trans-like"/>
</dbReference>
<comment type="caution">
    <text evidence="2">The sequence shown here is derived from an EMBL/GenBank/DDBJ whole genome shotgun (WGS) entry which is preliminary data.</text>
</comment>
<gene>
    <name evidence="2" type="ORF">FYJ44_06405</name>
</gene>
<name>A0A6L5XKG4_9BACT</name>
<keyword evidence="2" id="KW-0808">Transferase</keyword>
<reference evidence="2 3" key="1">
    <citation type="submission" date="2019-09" db="EMBL/GenBank/DDBJ databases">
        <title>In-depth cultivation of the pig gut microbiome towards novel bacterial diversity and tailored functional studies.</title>
        <authorList>
            <person name="Wylensek D."/>
            <person name="Hitch T.C.A."/>
            <person name="Clavel T."/>
        </authorList>
    </citation>
    <scope>NUCLEOTIDE SEQUENCE [LARGE SCALE GENOMIC DNA]</scope>
    <source>
        <strain evidence="2 3">PG-178-WT-4</strain>
    </source>
</reference>
<dbReference type="EMBL" id="VUMH01000005">
    <property type="protein sequence ID" value="MSS27686.1"/>
    <property type="molecule type" value="Genomic_DNA"/>
</dbReference>
<feature type="domain" description="Spore protein YkvP/CgeB glycosyl transferase-like" evidence="1">
    <location>
        <begin position="167"/>
        <end position="276"/>
    </location>
</feature>
<evidence type="ECO:0000313" key="2">
    <source>
        <dbReference type="EMBL" id="MSS27686.1"/>
    </source>
</evidence>
<protein>
    <submittedName>
        <fullName evidence="2">Glycosyltransferase family 1 protein</fullName>
    </submittedName>
</protein>
<dbReference type="GO" id="GO:0016740">
    <property type="term" value="F:transferase activity"/>
    <property type="evidence" value="ECO:0007669"/>
    <property type="project" value="UniProtKB-KW"/>
</dbReference>
<proteinExistence type="predicted"/>
<keyword evidence="3" id="KW-1185">Reference proteome</keyword>
<organism evidence="2 3">
    <name type="scientific">Desulfovibrio porci</name>
    <dbReference type="NCBI Taxonomy" id="2605782"/>
    <lineage>
        <taxon>Bacteria</taxon>
        <taxon>Pseudomonadati</taxon>
        <taxon>Thermodesulfobacteriota</taxon>
        <taxon>Desulfovibrionia</taxon>
        <taxon>Desulfovibrionales</taxon>
        <taxon>Desulfovibrionaceae</taxon>
        <taxon>Desulfovibrio</taxon>
    </lineage>
</organism>
<dbReference type="Proteomes" id="UP000477488">
    <property type="component" value="Unassembled WGS sequence"/>
</dbReference>
<dbReference type="AlphaFoldDB" id="A0A6L5XKG4"/>